<evidence type="ECO:0000313" key="2">
    <source>
        <dbReference type="Proteomes" id="UP000065261"/>
    </source>
</evidence>
<name>A0A0U2VAT5_9GAMM</name>
<proteinExistence type="predicted"/>
<accession>A0A0U2VAT5</accession>
<dbReference type="RefSeq" id="WP_257720835.1">
    <property type="nucleotide sequence ID" value="NZ_CP011035.1"/>
</dbReference>
<organism evidence="1">
    <name type="scientific">Pseudoalteromonas translucida KMM 520</name>
    <dbReference type="NCBI Taxonomy" id="1315283"/>
    <lineage>
        <taxon>Bacteria</taxon>
        <taxon>Pseudomonadati</taxon>
        <taxon>Pseudomonadota</taxon>
        <taxon>Gammaproteobacteria</taxon>
        <taxon>Alteromonadales</taxon>
        <taxon>Pseudoalteromonadaceae</taxon>
        <taxon>Pseudoalteromonas</taxon>
    </lineage>
</organism>
<protein>
    <submittedName>
        <fullName evidence="1">Uncharacterized protein</fullName>
    </submittedName>
</protein>
<dbReference type="Proteomes" id="UP000065261">
    <property type="component" value="Chromosome II"/>
</dbReference>
<evidence type="ECO:0000313" key="1">
    <source>
        <dbReference type="EMBL" id="ALS34813.1"/>
    </source>
</evidence>
<dbReference type="AlphaFoldDB" id="A0A0U2VAT5"/>
<gene>
    <name evidence="1" type="ORF">PTRA_b0308</name>
</gene>
<dbReference type="PATRIC" id="fig|1315283.4.peg.3402"/>
<dbReference type="KEGG" id="ptn:PTRA_b0308"/>
<reference evidence="1 2" key="1">
    <citation type="submission" date="2015-03" db="EMBL/GenBank/DDBJ databases">
        <authorList>
            <person name="Murphy D."/>
        </authorList>
    </citation>
    <scope>NUCLEOTIDE SEQUENCE [LARGE SCALE GENOMIC DNA]</scope>
    <source>
        <strain evidence="1 2">KMM 520</strain>
    </source>
</reference>
<sequence length="41" mass="4609">MSWGGLYFANRDNGLELNPDYSLVTGQQGARYVSLVARIEF</sequence>
<dbReference type="EMBL" id="CP011035">
    <property type="protein sequence ID" value="ALS34813.1"/>
    <property type="molecule type" value="Genomic_DNA"/>
</dbReference>